<dbReference type="InterPro" id="IPR006667">
    <property type="entry name" value="SLC41_membr_dom"/>
</dbReference>
<feature type="transmembrane region" description="Helical" evidence="9">
    <location>
        <begin position="432"/>
        <end position="459"/>
    </location>
</feature>
<keyword evidence="8" id="KW-0129">CBS domain</keyword>
<dbReference type="EMBL" id="VMRG01000001">
    <property type="protein sequence ID" value="KAA6233323.1"/>
    <property type="molecule type" value="Genomic_DNA"/>
</dbReference>
<keyword evidence="9" id="KW-1003">Cell membrane</keyword>
<dbReference type="SMART" id="SM00924">
    <property type="entry name" value="MgtE_N"/>
    <property type="match status" value="1"/>
</dbReference>
<dbReference type="InterPro" id="IPR000644">
    <property type="entry name" value="CBS_dom"/>
</dbReference>
<feature type="transmembrane region" description="Helical" evidence="9">
    <location>
        <begin position="285"/>
        <end position="306"/>
    </location>
</feature>
<comment type="similarity">
    <text evidence="2 9">Belongs to the SLC41A transporter family.</text>
</comment>
<comment type="subunit">
    <text evidence="9">Homodimer.</text>
</comment>
<keyword evidence="4 9" id="KW-0812">Transmembrane</keyword>
<dbReference type="Pfam" id="PF00571">
    <property type="entry name" value="CBS"/>
    <property type="match status" value="2"/>
</dbReference>
<dbReference type="PANTHER" id="PTHR43773">
    <property type="entry name" value="MAGNESIUM TRANSPORTER MGTE"/>
    <property type="match status" value="1"/>
</dbReference>
<comment type="function">
    <text evidence="9">Acts as a magnesium transporter.</text>
</comment>
<dbReference type="AlphaFoldDB" id="A0A3S0L0C6"/>
<evidence type="ECO:0000256" key="2">
    <source>
        <dbReference type="ARBA" id="ARBA00009749"/>
    </source>
</evidence>
<comment type="subcellular location">
    <subcellularLocation>
        <location evidence="9">Cell membrane</location>
        <topology evidence="9">Multi-pass membrane protein</topology>
    </subcellularLocation>
    <subcellularLocation>
        <location evidence="1">Membrane</location>
        <topology evidence="1">Multi-pass membrane protein</topology>
    </subcellularLocation>
</comment>
<dbReference type="InterPro" id="IPR006669">
    <property type="entry name" value="MgtE_transporter"/>
</dbReference>
<evidence type="ECO:0000256" key="3">
    <source>
        <dbReference type="ARBA" id="ARBA00022448"/>
    </source>
</evidence>
<proteinExistence type="inferred from homology"/>
<evidence type="ECO:0000313" key="16">
    <source>
        <dbReference type="Proteomes" id="UP000489351"/>
    </source>
</evidence>
<protein>
    <recommendedName>
        <fullName evidence="9">Magnesium transporter MgtE</fullName>
    </recommendedName>
</protein>
<evidence type="ECO:0000256" key="8">
    <source>
        <dbReference type="PROSITE-ProRule" id="PRU00703"/>
    </source>
</evidence>
<evidence type="ECO:0000256" key="1">
    <source>
        <dbReference type="ARBA" id="ARBA00004141"/>
    </source>
</evidence>
<dbReference type="RefSeq" id="WP_011889637.1">
    <property type="nucleotide sequence ID" value="NZ_CP041698.1"/>
</dbReference>
<dbReference type="GO" id="GO:0015095">
    <property type="term" value="F:magnesium ion transmembrane transporter activity"/>
    <property type="evidence" value="ECO:0007669"/>
    <property type="project" value="UniProtKB-UniRule"/>
</dbReference>
<keyword evidence="16" id="KW-1185">Reference proteome</keyword>
<evidence type="ECO:0000256" key="9">
    <source>
        <dbReference type="RuleBase" id="RU362011"/>
    </source>
</evidence>
<feature type="transmembrane region" description="Helical" evidence="9">
    <location>
        <begin position="312"/>
        <end position="338"/>
    </location>
</feature>
<evidence type="ECO:0000313" key="11">
    <source>
        <dbReference type="EMBL" id="KAA6233323.1"/>
    </source>
</evidence>
<dbReference type="NCBIfam" id="TIGR00400">
    <property type="entry name" value="mgtE"/>
    <property type="match status" value="1"/>
</dbReference>
<comment type="caution">
    <text evidence="13">The sequence shown here is derived from an EMBL/GenBank/DDBJ whole genome shotgun (WGS) entry which is preliminary data.</text>
</comment>
<dbReference type="Gene3D" id="1.10.357.20">
    <property type="entry name" value="SLC41 divalent cation transporters, integral membrane domain"/>
    <property type="match status" value="1"/>
</dbReference>
<dbReference type="GO" id="GO:0046872">
    <property type="term" value="F:metal ion binding"/>
    <property type="evidence" value="ECO:0007669"/>
    <property type="project" value="UniProtKB-KW"/>
</dbReference>
<dbReference type="PROSITE" id="PS51371">
    <property type="entry name" value="CBS"/>
    <property type="match status" value="2"/>
</dbReference>
<evidence type="ECO:0000259" key="10">
    <source>
        <dbReference type="PROSITE" id="PS51371"/>
    </source>
</evidence>
<reference evidence="13 14" key="1">
    <citation type="submission" date="2018-12" db="EMBL/GenBank/DDBJ databases">
        <authorList>
            <person name="Lunina O.N."/>
            <person name="Grouzdev D.S."/>
            <person name="Gorlenko V.M."/>
            <person name="Savvichev A.S."/>
        </authorList>
    </citation>
    <scope>NUCLEOTIDE SEQUENCE [LARGE SCALE GENOMIC DNA]</scope>
    <source>
        <strain evidence="13 14">BrKhr-17</strain>
    </source>
</reference>
<dbReference type="GO" id="GO:0005886">
    <property type="term" value="C:plasma membrane"/>
    <property type="evidence" value="ECO:0007669"/>
    <property type="project" value="UniProtKB-SubCell"/>
</dbReference>
<dbReference type="Gene3D" id="3.10.580.10">
    <property type="entry name" value="CBS-domain"/>
    <property type="match status" value="1"/>
</dbReference>
<dbReference type="InterPro" id="IPR046342">
    <property type="entry name" value="CBS_dom_sf"/>
</dbReference>
<dbReference type="EMBL" id="WUBZ01000016">
    <property type="protein sequence ID" value="MWV54619.1"/>
    <property type="molecule type" value="Genomic_DNA"/>
</dbReference>
<keyword evidence="3 9" id="KW-0813">Transport</keyword>
<evidence type="ECO:0000256" key="4">
    <source>
        <dbReference type="ARBA" id="ARBA00022692"/>
    </source>
</evidence>
<dbReference type="SMART" id="SM00116">
    <property type="entry name" value="CBS"/>
    <property type="match status" value="1"/>
</dbReference>
<keyword evidence="5 9" id="KW-0460">Magnesium</keyword>
<dbReference type="OMA" id="FFMPMIA"/>
<dbReference type="Pfam" id="PF01769">
    <property type="entry name" value="MgtE"/>
    <property type="match status" value="1"/>
</dbReference>
<feature type="domain" description="CBS" evidence="10">
    <location>
        <begin position="200"/>
        <end position="257"/>
    </location>
</feature>
<dbReference type="Pfam" id="PF03448">
    <property type="entry name" value="MgtE_N"/>
    <property type="match status" value="1"/>
</dbReference>
<reference evidence="12 16" key="3">
    <citation type="submission" date="2019-11" db="EMBL/GenBank/DDBJ databases">
        <title>Green- and brown-colored morphotypes of Chlorobia in the stratified aquatic ecosystems of Kandalaksha Gulf (White Sea): A model for study of the accessory genome evolution.</title>
        <authorList>
            <person name="Grouzdev D.S."/>
        </authorList>
    </citation>
    <scope>NUCLEOTIDE SEQUENCE [LARGE SCALE GENOMIC DNA]</scope>
    <source>
        <strain evidence="12 16">ZM</strain>
    </source>
</reference>
<dbReference type="InterPro" id="IPR006668">
    <property type="entry name" value="Mg_transptr_MgtE_intracell_dom"/>
</dbReference>
<feature type="domain" description="CBS" evidence="10">
    <location>
        <begin position="136"/>
        <end position="199"/>
    </location>
</feature>
<keyword evidence="9" id="KW-0479">Metal-binding</keyword>
<reference evidence="11 15" key="2">
    <citation type="submission" date="2019-07" db="EMBL/GenBank/DDBJ databases">
        <title>Draft genome Sequence of Chlorobium phaeovibrioides sp. strain PhvTcv-s14, from the Phylum Chlorobi.</title>
        <authorList>
            <person name="Babenko V."/>
            <person name="Boldyreva D."/>
            <person name="Kanygina A."/>
            <person name="Selezneva O."/>
            <person name="Akopiyan T."/>
            <person name="Lunina O."/>
        </authorList>
    </citation>
    <scope>NUCLEOTIDE SEQUENCE [LARGE SCALE GENOMIC DNA]</scope>
    <source>
        <strain evidence="11 15">GrTcv12</strain>
    </source>
</reference>
<dbReference type="Gene3D" id="1.25.60.10">
    <property type="entry name" value="MgtE N-terminal domain-like"/>
    <property type="match status" value="1"/>
</dbReference>
<dbReference type="SUPFAM" id="SSF161093">
    <property type="entry name" value="MgtE membrane domain-like"/>
    <property type="match status" value="1"/>
</dbReference>
<dbReference type="Proteomes" id="UP000327458">
    <property type="component" value="Unassembled WGS sequence"/>
</dbReference>
<evidence type="ECO:0000256" key="7">
    <source>
        <dbReference type="ARBA" id="ARBA00023136"/>
    </source>
</evidence>
<evidence type="ECO:0000256" key="5">
    <source>
        <dbReference type="ARBA" id="ARBA00022842"/>
    </source>
</evidence>
<keyword evidence="7 9" id="KW-0472">Membrane</keyword>
<dbReference type="SUPFAM" id="SSF158791">
    <property type="entry name" value="MgtE N-terminal domain-like"/>
    <property type="match status" value="1"/>
</dbReference>
<dbReference type="Proteomes" id="UP000489351">
    <property type="component" value="Unassembled WGS sequence"/>
</dbReference>
<dbReference type="SUPFAM" id="SSF54631">
    <property type="entry name" value="CBS-domain pair"/>
    <property type="match status" value="1"/>
</dbReference>
<sequence length="460" mass="50911">MIGTPLLPEIRELIERRNFSALQRIFNDWLPVDLAELISDLPENEQAILFRLLPKDVATETFEYLDLDAQENLLTALTQKDVTHILNSMSADDRTALLEELPGTVAQELLKLLSFKEFKIAKTLLAYAEDSVGRLMSPDYLSVKKDWNINQVLEYIRTYGHESETLNVIYVVDDHGKLKGELMARELLLSSPDSKVRDIVSEDKIITLTATQDQTDALEAFKRYDTVALPVVDSNGYLIGLVTVDDMLDVAEEEETEDIQKFGGIEALEEPYIDLPIPQLIKKRAVWLVVLFIGEMLTASAMAFFQDELAKAIVLATFIPLIISSGGNSGSQAATLIIRSLALGEISIRDWWNVMRREIISGFALGGMLGIIGVLRVVLWAMIFGQLTLQWIFIGITVGISLVGIVLFGTLAGSMLPLLLKHWGLDPATSSAPFVATLVDVTGIVIYFSVASLLLSGILL</sequence>
<keyword evidence="6 9" id="KW-1133">Transmembrane helix</keyword>
<dbReference type="EMBL" id="RXYK01000011">
    <property type="protein sequence ID" value="RTY36971.1"/>
    <property type="molecule type" value="Genomic_DNA"/>
</dbReference>
<dbReference type="InterPro" id="IPR036739">
    <property type="entry name" value="SLC41_membr_dom_sf"/>
</dbReference>
<evidence type="ECO:0000313" key="13">
    <source>
        <dbReference type="EMBL" id="RTY36971.1"/>
    </source>
</evidence>
<feature type="transmembrane region" description="Helical" evidence="9">
    <location>
        <begin position="389"/>
        <end position="420"/>
    </location>
</feature>
<dbReference type="Proteomes" id="UP000279908">
    <property type="component" value="Unassembled WGS sequence"/>
</dbReference>
<dbReference type="PANTHER" id="PTHR43773:SF1">
    <property type="entry name" value="MAGNESIUM TRANSPORTER MGTE"/>
    <property type="match status" value="1"/>
</dbReference>
<accession>A0A3S0L0C6</accession>
<feature type="transmembrane region" description="Helical" evidence="9">
    <location>
        <begin position="359"/>
        <end position="383"/>
    </location>
</feature>
<evidence type="ECO:0000256" key="6">
    <source>
        <dbReference type="ARBA" id="ARBA00022989"/>
    </source>
</evidence>
<name>A0A3S0L0C6_CHLPH</name>
<organism evidence="13 14">
    <name type="scientific">Chlorobium phaeovibrioides</name>
    <dbReference type="NCBI Taxonomy" id="1094"/>
    <lineage>
        <taxon>Bacteria</taxon>
        <taxon>Pseudomonadati</taxon>
        <taxon>Chlorobiota</taxon>
        <taxon>Chlorobiia</taxon>
        <taxon>Chlorobiales</taxon>
        <taxon>Chlorobiaceae</taxon>
        <taxon>Chlorobium/Pelodictyon group</taxon>
        <taxon>Chlorobium</taxon>
    </lineage>
</organism>
<evidence type="ECO:0000313" key="14">
    <source>
        <dbReference type="Proteomes" id="UP000279908"/>
    </source>
</evidence>
<gene>
    <name evidence="13" type="primary">mgtE</name>
    <name evidence="13" type="ORF">EKD02_07480</name>
    <name evidence="11" type="ORF">FP507_02045</name>
    <name evidence="12" type="ORF">GJ685_06010</name>
</gene>
<evidence type="ECO:0000313" key="15">
    <source>
        <dbReference type="Proteomes" id="UP000327458"/>
    </source>
</evidence>
<dbReference type="InterPro" id="IPR038076">
    <property type="entry name" value="MgtE_N_sf"/>
</dbReference>
<evidence type="ECO:0000313" key="12">
    <source>
        <dbReference type="EMBL" id="MWV54619.1"/>
    </source>
</evidence>
<dbReference type="CDD" id="cd04606">
    <property type="entry name" value="CBS_pair_Mg_transporter"/>
    <property type="match status" value="1"/>
</dbReference>